<protein>
    <submittedName>
        <fullName evidence="1">Uncharacterized protein</fullName>
    </submittedName>
</protein>
<dbReference type="Proteomes" id="UP000828390">
    <property type="component" value="Unassembled WGS sequence"/>
</dbReference>
<reference evidence="1" key="1">
    <citation type="journal article" date="2019" name="bioRxiv">
        <title>The Genome of the Zebra Mussel, Dreissena polymorpha: A Resource for Invasive Species Research.</title>
        <authorList>
            <person name="McCartney M.A."/>
            <person name="Auch B."/>
            <person name="Kono T."/>
            <person name="Mallez S."/>
            <person name="Zhang Y."/>
            <person name="Obille A."/>
            <person name="Becker A."/>
            <person name="Abrahante J.E."/>
            <person name="Garbe J."/>
            <person name="Badalamenti J.P."/>
            <person name="Herman A."/>
            <person name="Mangelson H."/>
            <person name="Liachko I."/>
            <person name="Sullivan S."/>
            <person name="Sone E.D."/>
            <person name="Koren S."/>
            <person name="Silverstein K.A.T."/>
            <person name="Beckman K.B."/>
            <person name="Gohl D.M."/>
        </authorList>
    </citation>
    <scope>NUCLEOTIDE SEQUENCE</scope>
    <source>
        <strain evidence="1">Duluth1</strain>
        <tissue evidence="1">Whole animal</tissue>
    </source>
</reference>
<dbReference type="AlphaFoldDB" id="A0A9D3Y363"/>
<gene>
    <name evidence="2" type="ORF">DPMN_084068</name>
    <name evidence="4" type="ORF">DPMN_114135</name>
    <name evidence="3" type="ORF">DPMN_144970</name>
    <name evidence="1" type="ORF">DPMN_194071</name>
</gene>
<dbReference type="EMBL" id="JAIWYP010000016">
    <property type="protein sequence ID" value="KAH3696592.1"/>
    <property type="molecule type" value="Genomic_DNA"/>
</dbReference>
<proteinExistence type="predicted"/>
<reference evidence="1" key="2">
    <citation type="submission" date="2020-11" db="EMBL/GenBank/DDBJ databases">
        <authorList>
            <person name="McCartney M.A."/>
            <person name="Auch B."/>
            <person name="Kono T."/>
            <person name="Mallez S."/>
            <person name="Becker A."/>
            <person name="Gohl D.M."/>
            <person name="Silverstein K.A.T."/>
            <person name="Koren S."/>
            <person name="Bechman K.B."/>
            <person name="Herman A."/>
            <person name="Abrahante J.E."/>
            <person name="Garbe J."/>
        </authorList>
    </citation>
    <scope>NUCLEOTIDE SEQUENCE</scope>
    <source>
        <strain evidence="1">Duluth1</strain>
        <tissue evidence="1">Whole animal</tissue>
    </source>
</reference>
<keyword evidence="5" id="KW-1185">Reference proteome</keyword>
<evidence type="ECO:0000313" key="3">
    <source>
        <dbReference type="EMBL" id="KAH3791484.1"/>
    </source>
</evidence>
<evidence type="ECO:0000313" key="4">
    <source>
        <dbReference type="EMBL" id="KAH3840681.1"/>
    </source>
</evidence>
<dbReference type="EMBL" id="JAIWYP010000044">
    <property type="protein sequence ID" value="KAH3691111.1"/>
    <property type="molecule type" value="Genomic_DNA"/>
</dbReference>
<dbReference type="EMBL" id="JAIWYP010000004">
    <property type="protein sequence ID" value="KAH3840681.1"/>
    <property type="molecule type" value="Genomic_DNA"/>
</dbReference>
<evidence type="ECO:0000313" key="5">
    <source>
        <dbReference type="Proteomes" id="UP000828390"/>
    </source>
</evidence>
<name>A0A9D3Y363_DREPO</name>
<accession>A0A9D3Y363</accession>
<comment type="caution">
    <text evidence="1">The sequence shown here is derived from an EMBL/GenBank/DDBJ whole genome shotgun (WGS) entry which is preliminary data.</text>
</comment>
<evidence type="ECO:0000313" key="1">
    <source>
        <dbReference type="EMBL" id="KAH3691111.1"/>
    </source>
</evidence>
<dbReference type="EMBL" id="JAIWYP010000007">
    <property type="protein sequence ID" value="KAH3791484.1"/>
    <property type="molecule type" value="Genomic_DNA"/>
</dbReference>
<sequence>MLIGIFSLARPRRERLSDGVQKRSRHLLDESSRTALVDRLLLDEDESITEN</sequence>
<evidence type="ECO:0000313" key="2">
    <source>
        <dbReference type="EMBL" id="KAH3696592.1"/>
    </source>
</evidence>
<organism evidence="1 5">
    <name type="scientific">Dreissena polymorpha</name>
    <name type="common">Zebra mussel</name>
    <name type="synonym">Mytilus polymorpha</name>
    <dbReference type="NCBI Taxonomy" id="45954"/>
    <lineage>
        <taxon>Eukaryota</taxon>
        <taxon>Metazoa</taxon>
        <taxon>Spiralia</taxon>
        <taxon>Lophotrochozoa</taxon>
        <taxon>Mollusca</taxon>
        <taxon>Bivalvia</taxon>
        <taxon>Autobranchia</taxon>
        <taxon>Heteroconchia</taxon>
        <taxon>Euheterodonta</taxon>
        <taxon>Imparidentia</taxon>
        <taxon>Neoheterodontei</taxon>
        <taxon>Myida</taxon>
        <taxon>Dreissenoidea</taxon>
        <taxon>Dreissenidae</taxon>
        <taxon>Dreissena</taxon>
    </lineage>
</organism>